<organism evidence="1 2">
    <name type="scientific">Mumia flava</name>
    <dbReference type="NCBI Taxonomy" id="1348852"/>
    <lineage>
        <taxon>Bacteria</taxon>
        <taxon>Bacillati</taxon>
        <taxon>Actinomycetota</taxon>
        <taxon>Actinomycetes</taxon>
        <taxon>Propionibacteriales</taxon>
        <taxon>Nocardioidaceae</taxon>
        <taxon>Mumia</taxon>
    </lineage>
</organism>
<comment type="caution">
    <text evidence="1">The sequence shown here is derived from an EMBL/GenBank/DDBJ whole genome shotgun (WGS) entry which is preliminary data.</text>
</comment>
<dbReference type="EMBL" id="PGEZ01000002">
    <property type="protein sequence ID" value="PJJ53686.1"/>
    <property type="molecule type" value="Genomic_DNA"/>
</dbReference>
<dbReference type="AlphaFoldDB" id="A0A0B2BPU1"/>
<dbReference type="Proteomes" id="UP000230842">
    <property type="component" value="Unassembled WGS sequence"/>
</dbReference>
<name>A0A0B2BPU1_9ACTN</name>
<keyword evidence="2" id="KW-1185">Reference proteome</keyword>
<proteinExistence type="predicted"/>
<evidence type="ECO:0008006" key="3">
    <source>
        <dbReference type="Google" id="ProtNLM"/>
    </source>
</evidence>
<dbReference type="OrthoDB" id="3831138at2"/>
<evidence type="ECO:0000313" key="1">
    <source>
        <dbReference type="EMBL" id="PJJ53686.1"/>
    </source>
</evidence>
<dbReference type="RefSeq" id="WP_039345043.1">
    <property type="nucleotide sequence ID" value="NZ_PGEZ01000002.1"/>
</dbReference>
<sequence>MTRIVYDVIGKEVQRSVDGVRPGHQQMFVVADVLIVNHSDLRIRVRAVPAVFEAADGTRYDQVVPRGVVPPATSVGPRAASATQVVFAVPRTLAGGGTVKILGGDVSPGDHYTLAS</sequence>
<protein>
    <recommendedName>
        <fullName evidence="3">DUF4352 domain-containing protein</fullName>
    </recommendedName>
</protein>
<evidence type="ECO:0000313" key="2">
    <source>
        <dbReference type="Proteomes" id="UP000230842"/>
    </source>
</evidence>
<accession>A0A0B2BPU1</accession>
<reference evidence="1 2" key="1">
    <citation type="submission" date="2017-11" db="EMBL/GenBank/DDBJ databases">
        <title>Genomic Encyclopedia of Archaeal and Bacterial Type Strains, Phase II (KMG-II): From Individual Species to Whole Genera.</title>
        <authorList>
            <person name="Goeker M."/>
        </authorList>
    </citation>
    <scope>NUCLEOTIDE SEQUENCE [LARGE SCALE GENOMIC DNA]</scope>
    <source>
        <strain evidence="1 2">DSM 27763</strain>
    </source>
</reference>
<gene>
    <name evidence="1" type="ORF">CLV56_3177</name>
</gene>